<proteinExistence type="predicted"/>
<dbReference type="EMBL" id="JXTP01000090">
    <property type="protein sequence ID" value="KIU26034.1"/>
    <property type="molecule type" value="Genomic_DNA"/>
</dbReference>
<evidence type="ECO:0000313" key="2">
    <source>
        <dbReference type="EMBL" id="KIU26034.1"/>
    </source>
</evidence>
<evidence type="ECO:0008006" key="4">
    <source>
        <dbReference type="Google" id="ProtNLM"/>
    </source>
</evidence>
<comment type="caution">
    <text evidence="2">The sequence shown here is derived from an EMBL/GenBank/DDBJ whole genome shotgun (WGS) entry which is preliminary data.</text>
</comment>
<organism evidence="2 3">
    <name type="scientific">Sphingomonas melonis</name>
    <dbReference type="NCBI Taxonomy" id="152682"/>
    <lineage>
        <taxon>Bacteria</taxon>
        <taxon>Pseudomonadati</taxon>
        <taxon>Pseudomonadota</taxon>
        <taxon>Alphaproteobacteria</taxon>
        <taxon>Sphingomonadales</taxon>
        <taxon>Sphingomonadaceae</taxon>
        <taxon>Sphingomonas</taxon>
    </lineage>
</organism>
<gene>
    <name evidence="2" type="ORF">SR41_16915</name>
</gene>
<evidence type="ECO:0000313" key="3">
    <source>
        <dbReference type="Proteomes" id="UP000033203"/>
    </source>
</evidence>
<protein>
    <recommendedName>
        <fullName evidence="4">TniQ family protein</fullName>
    </recommendedName>
</protein>
<evidence type="ECO:0000256" key="1">
    <source>
        <dbReference type="SAM" id="MobiDB-lite"/>
    </source>
</evidence>
<feature type="region of interest" description="Disordered" evidence="1">
    <location>
        <begin position="1"/>
        <end position="23"/>
    </location>
</feature>
<accession>A0A0D1KNK0</accession>
<dbReference type="Proteomes" id="UP000033203">
    <property type="component" value="Unassembled WGS sequence"/>
</dbReference>
<name>A0A0D1KNK0_9SPHN</name>
<reference evidence="2 3" key="1">
    <citation type="submission" date="2015-01" db="EMBL/GenBank/DDBJ databases">
        <title>Genome of Sphingomonas taxi strain 30a.</title>
        <authorList>
            <person name="Eevers N."/>
            <person name="Van Hamme J."/>
            <person name="Bottos E."/>
            <person name="Weyens N."/>
            <person name="Vangronsveld J."/>
        </authorList>
    </citation>
    <scope>NUCLEOTIDE SEQUENCE [LARGE SCALE GENOMIC DNA]</scope>
    <source>
        <strain evidence="2 3">30a</strain>
    </source>
</reference>
<dbReference type="AlphaFoldDB" id="A0A0D1KNK0"/>
<dbReference type="PATRIC" id="fig|1549858.7.peg.3585"/>
<sequence length="562" mass="59859">MKTRATRSGSDRHDANLRRPIPGESGNGYVARAAAASFAEHMFDLTSAAGAVDVGHAAPLLLDPAAVRRLATSLGIDAADFAVRALRSADAPGRIAFFGSAVDRRHLVSTVRRFAPAALAISAHHRALWLLSAFPFCRETWTLLTTECPDTHCGAVQRWRWTRGIEICDRCGAALERAATPEVPVRLRDRLAAAIGIVHPDGETRTRALARLPEGLAATTPAGILDLLCAVAGVVDPAIRYRAARQLIDPKAEPGRIIEAVASAFRVLEEWPDGFARLASERLSSRTGKHGDGNRGATLAFLDLPSRCTLEPEVAEAIAGVRGLLSAGREAGYSPEEAAAKCGTRPSTILAARRGGRIPTVFHLDGGRAVALLDRRHVDGLRGAFRVPYHVAAARLGVTYRTIEELVALGRLDRAPLEPKARPVPAVTGGSLNALVGRIEAAGAGRIDDGVPLDVAMRAVGGRLKPWTGALSAMLDAAIPFRLDGRGRGLVRRVVVERSAWIALSGLPQVPEPFPGAFSDAMSKADAADALNLRPSATWPSCRRGRLRMVGPAPCPWGRWRP</sequence>